<sequence length="58" mass="6559">EDLQLKAPEQRLTHMFSRTCRTCGRRPAARRSRRPPVRPPPAPRCPTGNDLHVVGVTD</sequence>
<feature type="non-terminal residue" evidence="2">
    <location>
        <position position="1"/>
    </location>
</feature>
<dbReference type="Proteomes" id="UP000246464">
    <property type="component" value="Chromosome 8"/>
</dbReference>
<name>A0A2U9BPY1_SCOMX</name>
<feature type="region of interest" description="Disordered" evidence="1">
    <location>
        <begin position="21"/>
        <end position="58"/>
    </location>
</feature>
<protein>
    <submittedName>
        <fullName evidence="2">Uncharacterized protein</fullName>
    </submittedName>
</protein>
<feature type="non-terminal residue" evidence="2">
    <location>
        <position position="58"/>
    </location>
</feature>
<proteinExistence type="predicted"/>
<organism evidence="2 3">
    <name type="scientific">Scophthalmus maximus</name>
    <name type="common">Turbot</name>
    <name type="synonym">Psetta maxima</name>
    <dbReference type="NCBI Taxonomy" id="52904"/>
    <lineage>
        <taxon>Eukaryota</taxon>
        <taxon>Metazoa</taxon>
        <taxon>Chordata</taxon>
        <taxon>Craniata</taxon>
        <taxon>Vertebrata</taxon>
        <taxon>Euteleostomi</taxon>
        <taxon>Actinopterygii</taxon>
        <taxon>Neopterygii</taxon>
        <taxon>Teleostei</taxon>
        <taxon>Neoteleostei</taxon>
        <taxon>Acanthomorphata</taxon>
        <taxon>Carangaria</taxon>
        <taxon>Pleuronectiformes</taxon>
        <taxon>Pleuronectoidei</taxon>
        <taxon>Scophthalmidae</taxon>
        <taxon>Scophthalmus</taxon>
    </lineage>
</organism>
<feature type="compositionally biased region" description="Basic residues" evidence="1">
    <location>
        <begin position="23"/>
        <end position="36"/>
    </location>
</feature>
<keyword evidence="3" id="KW-1185">Reference proteome</keyword>
<gene>
    <name evidence="2" type="ORF">SMAX5B_007365</name>
</gene>
<evidence type="ECO:0000313" key="3">
    <source>
        <dbReference type="Proteomes" id="UP000246464"/>
    </source>
</evidence>
<accession>A0A2U9BPY1</accession>
<dbReference type="EMBL" id="CP026250">
    <property type="protein sequence ID" value="AWP06101.1"/>
    <property type="molecule type" value="Genomic_DNA"/>
</dbReference>
<dbReference type="AlphaFoldDB" id="A0A2U9BPY1"/>
<evidence type="ECO:0000313" key="2">
    <source>
        <dbReference type="EMBL" id="AWP06101.1"/>
    </source>
</evidence>
<evidence type="ECO:0000256" key="1">
    <source>
        <dbReference type="SAM" id="MobiDB-lite"/>
    </source>
</evidence>
<reference evidence="2 3" key="1">
    <citation type="submission" date="2017-12" db="EMBL/GenBank/DDBJ databases">
        <title>Integrating genomic resources of turbot (Scophthalmus maximus) in depth evaluation of genetic and physical mapping variation across individuals.</title>
        <authorList>
            <person name="Martinez P."/>
        </authorList>
    </citation>
    <scope>NUCLEOTIDE SEQUENCE [LARGE SCALE GENOMIC DNA]</scope>
</reference>